<protein>
    <submittedName>
        <fullName evidence="2">NR LBD domain-containing protein</fullName>
    </submittedName>
</protein>
<dbReference type="Proteomes" id="UP000050741">
    <property type="component" value="Unassembled WGS sequence"/>
</dbReference>
<dbReference type="AlphaFoldDB" id="A0A183CJG8"/>
<evidence type="ECO:0000313" key="1">
    <source>
        <dbReference type="Proteomes" id="UP000050741"/>
    </source>
</evidence>
<dbReference type="WBParaSite" id="GPLIN_001302400">
    <property type="protein sequence ID" value="GPLIN_001302400"/>
    <property type="gene ID" value="GPLIN_001302400"/>
</dbReference>
<accession>A0A183CJG8</accession>
<keyword evidence="1" id="KW-1185">Reference proteome</keyword>
<reference evidence="2" key="2">
    <citation type="submission" date="2016-06" db="UniProtKB">
        <authorList>
            <consortium name="WormBaseParasite"/>
        </authorList>
    </citation>
    <scope>IDENTIFICATION</scope>
</reference>
<organism evidence="1 2">
    <name type="scientific">Globodera pallida</name>
    <name type="common">Potato cyst nematode worm</name>
    <name type="synonym">Heterodera pallida</name>
    <dbReference type="NCBI Taxonomy" id="36090"/>
    <lineage>
        <taxon>Eukaryota</taxon>
        <taxon>Metazoa</taxon>
        <taxon>Ecdysozoa</taxon>
        <taxon>Nematoda</taxon>
        <taxon>Chromadorea</taxon>
        <taxon>Rhabditida</taxon>
        <taxon>Tylenchina</taxon>
        <taxon>Tylenchomorpha</taxon>
        <taxon>Tylenchoidea</taxon>
        <taxon>Heteroderidae</taxon>
        <taxon>Heteroderinae</taxon>
        <taxon>Globodera</taxon>
    </lineage>
</organism>
<reference evidence="1" key="1">
    <citation type="submission" date="2014-05" db="EMBL/GenBank/DDBJ databases">
        <title>The genome and life-stage specific transcriptomes of Globodera pallida elucidate key aspects of plant parasitism by a cyst nematode.</title>
        <authorList>
            <person name="Cotton J.A."/>
            <person name="Lilley C.J."/>
            <person name="Jones L.M."/>
            <person name="Kikuchi T."/>
            <person name="Reid A.J."/>
            <person name="Thorpe P."/>
            <person name="Tsai I.J."/>
            <person name="Beasley H."/>
            <person name="Blok V."/>
            <person name="Cock P.J.A."/>
            <person name="Van den Akker S.E."/>
            <person name="Holroyd N."/>
            <person name="Hunt M."/>
            <person name="Mantelin S."/>
            <person name="Naghra H."/>
            <person name="Pain A."/>
            <person name="Palomares-Rius J.E."/>
            <person name="Zarowiecki M."/>
            <person name="Berriman M."/>
            <person name="Jones J.T."/>
            <person name="Urwin P.E."/>
        </authorList>
    </citation>
    <scope>NUCLEOTIDE SEQUENCE [LARGE SCALE GENOMIC DNA]</scope>
    <source>
        <strain evidence="1">Lindley</strain>
    </source>
</reference>
<evidence type="ECO:0000313" key="2">
    <source>
        <dbReference type="WBParaSite" id="GPLIN_001302400"/>
    </source>
</evidence>
<sequence>MIGTDRLWLDRSCANFYGICIYPGLAEDGTVTREGASKRCFRRDWAFGPEDGPVRLLRLIRHSNTLQRMDMALAGEPIKIGEWHLCAAEFRCHFHFMSDNEAILLVGESEFSDVTLSMLLRTHVYHLHIDTVGSRGPSPGIQGRGQFGADVASSLHARYRCKWLVPRNLTRREVQLRLRQKLTFLCPSSSLIISACITLRAQLDTVTKFLSKDVAPFLQILEQAIDC</sequence>
<name>A0A183CJG8_GLOPA</name>
<proteinExistence type="predicted"/>